<protein>
    <recommendedName>
        <fullName evidence="4">4-aminobutyrate aminotransferase</fullName>
    </recommendedName>
</protein>
<comment type="caution">
    <text evidence="2">The sequence shown here is derived from an EMBL/GenBank/DDBJ whole genome shotgun (WGS) entry which is preliminary data.</text>
</comment>
<evidence type="ECO:0000313" key="3">
    <source>
        <dbReference type="Proteomes" id="UP000037848"/>
    </source>
</evidence>
<dbReference type="OrthoDB" id="9768066at2"/>
<organism evidence="2 3">
    <name type="scientific">Pseudoalteromonas porphyrae</name>
    <dbReference type="NCBI Taxonomy" id="187330"/>
    <lineage>
        <taxon>Bacteria</taxon>
        <taxon>Pseudomonadati</taxon>
        <taxon>Pseudomonadota</taxon>
        <taxon>Gammaproteobacteria</taxon>
        <taxon>Alteromonadales</taxon>
        <taxon>Pseudoalteromonadaceae</taxon>
        <taxon>Pseudoalteromonas</taxon>
    </lineage>
</organism>
<dbReference type="InterPro" id="IPR043737">
    <property type="entry name" value="DUF5682"/>
</dbReference>
<dbReference type="AlphaFoldDB" id="A0A0N1ENF3"/>
<dbReference type="RefSeq" id="WP_054452243.1">
    <property type="nucleotide sequence ID" value="NZ_LHPH01000001.1"/>
</dbReference>
<reference evidence="2 3" key="1">
    <citation type="submission" date="2015-08" db="EMBL/GenBank/DDBJ databases">
        <title>Draft Genome Sequence of Pseudoalteromonas porphyrae UCD-SED14.</title>
        <authorList>
            <person name="Coil D.A."/>
            <person name="Jospin G."/>
            <person name="Lee R.D."/>
            <person name="Eisen J.A."/>
        </authorList>
    </citation>
    <scope>NUCLEOTIDE SEQUENCE [LARGE SCALE GENOMIC DNA]</scope>
    <source>
        <strain evidence="2 3">UCD-SED14</strain>
    </source>
</reference>
<feature type="region of interest" description="Disordered" evidence="1">
    <location>
        <begin position="112"/>
        <end position="147"/>
    </location>
</feature>
<dbReference type="STRING" id="187330.AMS58_06105"/>
<evidence type="ECO:0000313" key="2">
    <source>
        <dbReference type="EMBL" id="KPH65412.1"/>
    </source>
</evidence>
<gene>
    <name evidence="2" type="ORF">ADS77_00260</name>
</gene>
<sequence>MAHSDIHYFGIRHHGPGSSKRLLAALEQLQPQYILIEGPADCSDLLPLLAHQQMKPPVALLSYAVEHAQSSIFYPFAEYSPEYQASVWAKQQQIPSAFIDLPIAVRLAQMQAEQLHSEDEEHTNAEQLTPNNNQSDGKSDDQSNNQENTPQLTALLRDPIGVLANIAGYQDAEAWWNDLIEQNRDDSLAIFEQVEHAMTALRQPVAQDSPELAHDHQREAFMRLEIAKIAKLCDGPIAVICGAWHVPALKAKHSAKDDRALIKALPKKLAASKHKSTWIPWTSARLATQTGYGAGVAAPMWYQHLWQHRQQDDHIAPWLVFIAQNLREQGAVISTASVIEAQRLCLSLAAVRDRPQPSFEEITDAVISCMCFGEHALWEQIHNTVLLGQQVGQIPDDTDLVPLLEDLQKRQKKYKLKPEALAREHSLDLRSDIGQNKSILLHQLQLLNVPWGELLDSGSSRGTFREKWRLTWQPEFAIKLVEHIVYGSTIEQAANNKVMASLAKEQNLAVLADSVLNCLTANLSQATEFGLTQLTLRAGQVSDCNDLLTSIAPLIDISRYGSARTLSLSQIDALIERLAIQAALALPYACRNLNDEEAQHVQQNINSAHRALVLHLGDTDILAKWWQAIEAIAHSDQSSYLLIGLCARLLYQNERLSREQLSTMLDKMLSPALPPAQAARFFDGFFTDSVDQLLYDSLLLNAINNWLLQLEETTFVEFLPLFRRVFSNLDAMERKRLFDTLFNNKAHAEIVQNIDTNQHTYWQQHMEKLAKLAQRNKDWLA</sequence>
<evidence type="ECO:0000256" key="1">
    <source>
        <dbReference type="SAM" id="MobiDB-lite"/>
    </source>
</evidence>
<dbReference type="PATRIC" id="fig|187330.3.peg.54"/>
<accession>A0A0N1ENF3</accession>
<keyword evidence="3" id="KW-1185">Reference proteome</keyword>
<feature type="compositionally biased region" description="Basic and acidic residues" evidence="1">
    <location>
        <begin position="115"/>
        <end position="124"/>
    </location>
</feature>
<dbReference type="Pfam" id="PF18934">
    <property type="entry name" value="DUF5682"/>
    <property type="match status" value="1"/>
</dbReference>
<dbReference type="Proteomes" id="UP000037848">
    <property type="component" value="Unassembled WGS sequence"/>
</dbReference>
<feature type="compositionally biased region" description="Polar residues" evidence="1">
    <location>
        <begin position="125"/>
        <end position="147"/>
    </location>
</feature>
<dbReference type="EMBL" id="LHPH01000001">
    <property type="protein sequence ID" value="KPH65412.1"/>
    <property type="molecule type" value="Genomic_DNA"/>
</dbReference>
<name>A0A0N1ENF3_9GAMM</name>
<evidence type="ECO:0008006" key="4">
    <source>
        <dbReference type="Google" id="ProtNLM"/>
    </source>
</evidence>
<proteinExistence type="predicted"/>